<sequence length="520" mass="59487">MAFRIPYALLSDEHKVLIKKDLSLKEKSAGYSPWKGNQKWSSQSVKSIDFYLIDQEHPTYPELGPDLLIPLYYASTLFKTPIPNRRRTYPRVPPFQVKVQPRDYQVEVINISIRNFMERGTTFPNVFCSYGKTYVAAFFAAMFSQQYGLATLVTYPRRIIGNSWLGTFQEKTTAKIYVVGETQGPPDPDVQVFLCMDTRLKQLDREIRQKIGHFVLDEADCFCTVGHVEGLLSVEPMFMTALTATYERDDGFEKMLDLLVGPERIIRISKKPFFVFQIPTKYEVEPRIGPRGVIFGSIVEQLDANQERNAMIIQLVLDNLDQKILIVTKHVEHAKNLHQWLLYYLQGTGKTVSILVGNTKSYNDADVLITTFSKAGRGFDEESGCLNWGGRRIGMGILAASTKKIEQPAGRFLRAEIPVIFDIVDNQKNLKDHWRIRKKWYESRNGQIFTIDGRFVWSQHRDRMIADYFASLRFKGPEDPGTTTQSPSQVKAQIRDDISQASARSLASKMSLAEMKTASW</sequence>
<dbReference type="GO" id="GO:0005524">
    <property type="term" value="F:ATP binding"/>
    <property type="evidence" value="ECO:0007669"/>
    <property type="project" value="InterPro"/>
</dbReference>
<feature type="domain" description="Helicase ATP-binding" evidence="1">
    <location>
        <begin position="97"/>
        <end position="278"/>
    </location>
</feature>
<dbReference type="InterPro" id="IPR027417">
    <property type="entry name" value="P-loop_NTPase"/>
</dbReference>
<organism evidence="2">
    <name type="scientific">viral metagenome</name>
    <dbReference type="NCBI Taxonomy" id="1070528"/>
    <lineage>
        <taxon>unclassified sequences</taxon>
        <taxon>metagenomes</taxon>
        <taxon>organismal metagenomes</taxon>
    </lineage>
</organism>
<accession>A0A6C0IXA5</accession>
<dbReference type="InterPro" id="IPR014001">
    <property type="entry name" value="Helicase_ATP-bd"/>
</dbReference>
<evidence type="ECO:0000313" key="2">
    <source>
        <dbReference type="EMBL" id="QHT97938.1"/>
    </source>
</evidence>
<dbReference type="SUPFAM" id="SSF52540">
    <property type="entry name" value="P-loop containing nucleoside triphosphate hydrolases"/>
    <property type="match status" value="2"/>
</dbReference>
<dbReference type="InterPro" id="IPR006935">
    <property type="entry name" value="Helicase/UvrB_N"/>
</dbReference>
<proteinExistence type="predicted"/>
<name>A0A6C0IXA5_9ZZZZ</name>
<dbReference type="Pfam" id="PF04851">
    <property type="entry name" value="ResIII"/>
    <property type="match status" value="1"/>
</dbReference>
<dbReference type="AlphaFoldDB" id="A0A6C0IXA5"/>
<evidence type="ECO:0000259" key="1">
    <source>
        <dbReference type="SMART" id="SM00487"/>
    </source>
</evidence>
<dbReference type="Gene3D" id="3.40.50.300">
    <property type="entry name" value="P-loop containing nucleotide triphosphate hydrolases"/>
    <property type="match status" value="2"/>
</dbReference>
<dbReference type="GO" id="GO:0003677">
    <property type="term" value="F:DNA binding"/>
    <property type="evidence" value="ECO:0007669"/>
    <property type="project" value="InterPro"/>
</dbReference>
<protein>
    <recommendedName>
        <fullName evidence="1">Helicase ATP-binding domain-containing protein</fullName>
    </recommendedName>
</protein>
<dbReference type="SMART" id="SM00487">
    <property type="entry name" value="DEXDc"/>
    <property type="match status" value="1"/>
</dbReference>
<dbReference type="EMBL" id="MN740285">
    <property type="protein sequence ID" value="QHT97938.1"/>
    <property type="molecule type" value="Genomic_DNA"/>
</dbReference>
<reference evidence="2" key="1">
    <citation type="journal article" date="2020" name="Nature">
        <title>Giant virus diversity and host interactions through global metagenomics.</title>
        <authorList>
            <person name="Schulz F."/>
            <person name="Roux S."/>
            <person name="Paez-Espino D."/>
            <person name="Jungbluth S."/>
            <person name="Walsh D.A."/>
            <person name="Denef V.J."/>
            <person name="McMahon K.D."/>
            <person name="Konstantinidis K.T."/>
            <person name="Eloe-Fadrosh E.A."/>
            <person name="Kyrpides N.C."/>
            <person name="Woyke T."/>
        </authorList>
    </citation>
    <scope>NUCLEOTIDE SEQUENCE</scope>
    <source>
        <strain evidence="2">GVMAG-M-3300025572-1</strain>
    </source>
</reference>
<dbReference type="GO" id="GO:0016787">
    <property type="term" value="F:hydrolase activity"/>
    <property type="evidence" value="ECO:0007669"/>
    <property type="project" value="InterPro"/>
</dbReference>